<accession>A0ABR8N0X2</accession>
<dbReference type="Proteomes" id="UP000609346">
    <property type="component" value="Unassembled WGS sequence"/>
</dbReference>
<dbReference type="InterPro" id="IPR027417">
    <property type="entry name" value="P-loop_NTPase"/>
</dbReference>
<name>A0ABR8N0X2_9BACL</name>
<keyword evidence="2" id="KW-1185">Reference proteome</keyword>
<protein>
    <submittedName>
        <fullName evidence="1">Aldolase</fullName>
    </submittedName>
</protein>
<sequence>MSMQNYGAFGLQIASELALPEALASFWQEVQEEQEPDVTIVYGDLEQAWNESEIYNSYYAFSNEQFMMHIPDLALFSVREGKQIIVSPYGDADEHKIRLYLLGTCMGAILLQRRIVPLHGSAIVIGGKAYAIVGESGAGKSTLAAALLQEGYKLLTDDVIALSWCGSDQQVPAVIPAYPQQKLWEQSLDQLGMNSGSYATLYENKFAVPVTRMFSKEVTPLGGIIELVKNEELEETTFTVCEGIKGLHVLHTHTFRNFLIPSFGLSQWHFTETAKLCGMVPIYQLQRPSARMTINDLAERIVQLAGASNRLSPIAE</sequence>
<dbReference type="Gene3D" id="3.40.50.300">
    <property type="entry name" value="P-loop containing nucleotide triphosphate hydrolases"/>
    <property type="match status" value="1"/>
</dbReference>
<organism evidence="1 2">
    <name type="scientific">Paenibacillus terricola</name>
    <dbReference type="NCBI Taxonomy" id="2763503"/>
    <lineage>
        <taxon>Bacteria</taxon>
        <taxon>Bacillati</taxon>
        <taxon>Bacillota</taxon>
        <taxon>Bacilli</taxon>
        <taxon>Bacillales</taxon>
        <taxon>Paenibacillaceae</taxon>
        <taxon>Paenibacillus</taxon>
    </lineage>
</organism>
<proteinExistence type="predicted"/>
<gene>
    <name evidence="1" type="ORF">H8B09_20605</name>
</gene>
<evidence type="ECO:0000313" key="1">
    <source>
        <dbReference type="EMBL" id="MBD3921181.1"/>
    </source>
</evidence>
<evidence type="ECO:0000313" key="2">
    <source>
        <dbReference type="Proteomes" id="UP000609346"/>
    </source>
</evidence>
<comment type="caution">
    <text evidence="1">The sequence shown here is derived from an EMBL/GenBank/DDBJ whole genome shotgun (WGS) entry which is preliminary data.</text>
</comment>
<reference evidence="1 2" key="1">
    <citation type="submission" date="2020-09" db="EMBL/GenBank/DDBJ databases">
        <title>Paenibacillus sp. strain PR3 16S rRNA gene Genome sequencing and assembly.</title>
        <authorList>
            <person name="Kim J."/>
        </authorList>
    </citation>
    <scope>NUCLEOTIDE SEQUENCE [LARGE SCALE GENOMIC DNA]</scope>
    <source>
        <strain evidence="1 2">PR3</strain>
    </source>
</reference>
<dbReference type="EMBL" id="JACXZA010000005">
    <property type="protein sequence ID" value="MBD3921181.1"/>
    <property type="molecule type" value="Genomic_DNA"/>
</dbReference>
<dbReference type="RefSeq" id="WP_191205458.1">
    <property type="nucleotide sequence ID" value="NZ_JACXZA010000005.1"/>
</dbReference>
<dbReference type="SUPFAM" id="SSF53795">
    <property type="entry name" value="PEP carboxykinase-like"/>
    <property type="match status" value="1"/>
</dbReference>